<dbReference type="CDD" id="cd07012">
    <property type="entry name" value="PBP2_Bug_TTT"/>
    <property type="match status" value="1"/>
</dbReference>
<keyword evidence="4" id="KW-1185">Reference proteome</keyword>
<dbReference type="PANTHER" id="PTHR42928:SF5">
    <property type="entry name" value="BLR1237 PROTEIN"/>
    <property type="match status" value="1"/>
</dbReference>
<accession>A0AAW5R4E3</accession>
<organism evidence="3 4">
    <name type="scientific">Microbaculum marinisediminis</name>
    <dbReference type="NCBI Taxonomy" id="2931392"/>
    <lineage>
        <taxon>Bacteria</taxon>
        <taxon>Pseudomonadati</taxon>
        <taxon>Pseudomonadota</taxon>
        <taxon>Alphaproteobacteria</taxon>
        <taxon>Hyphomicrobiales</taxon>
        <taxon>Tepidamorphaceae</taxon>
        <taxon>Microbaculum</taxon>
    </lineage>
</organism>
<evidence type="ECO:0000256" key="1">
    <source>
        <dbReference type="ARBA" id="ARBA00006987"/>
    </source>
</evidence>
<evidence type="ECO:0000313" key="3">
    <source>
        <dbReference type="EMBL" id="MCT8974272.1"/>
    </source>
</evidence>
<dbReference type="InterPro" id="IPR042100">
    <property type="entry name" value="Bug_dom1"/>
</dbReference>
<reference evidence="3 4" key="1">
    <citation type="submission" date="2022-04" db="EMBL/GenBank/DDBJ databases">
        <authorList>
            <person name="Ye Y.-Q."/>
            <person name="Du Z.-J."/>
        </authorList>
    </citation>
    <scope>NUCLEOTIDE SEQUENCE [LARGE SCALE GENOMIC DNA]</scope>
    <source>
        <strain evidence="3 4">A6E488</strain>
    </source>
</reference>
<sequence length="325" mass="34473">MLRTKLIGVLSALAVSAFAGQAVAEAWPSKNITMIVPFGAGGSIDRFARGLAQHWEKRLDGVSVIVENRPGASGLLGAKTFLNAPADGHTLFVGIQPTLSINTVVQDADFSLDDFAFVNFEQRDYGDVAVSADSRFDSIDAFVEEARAKPGELSLAMIHGGGTSLFGLALIQELDLDVRVVTFDSGGALRTNLLGNHSDATISGAFGDSSLGDQIRVLAVASPEPFPGLDGAVPISQAFEGLNVPQIGDSRFVAAHAAFAKDNPEGFAQLVESYKQTYESDEYEAYLKTTGTDVISGYMGPDASTEYASDMHKVVERFKDVLGNN</sequence>
<evidence type="ECO:0000256" key="2">
    <source>
        <dbReference type="SAM" id="SignalP"/>
    </source>
</evidence>
<dbReference type="InterPro" id="IPR005064">
    <property type="entry name" value="BUG"/>
</dbReference>
<dbReference type="Proteomes" id="UP001320898">
    <property type="component" value="Unassembled WGS sequence"/>
</dbReference>
<dbReference type="PANTHER" id="PTHR42928">
    <property type="entry name" value="TRICARBOXYLATE-BINDING PROTEIN"/>
    <property type="match status" value="1"/>
</dbReference>
<comment type="caution">
    <text evidence="3">The sequence shown here is derived from an EMBL/GenBank/DDBJ whole genome shotgun (WGS) entry which is preliminary data.</text>
</comment>
<dbReference type="RefSeq" id="WP_261617857.1">
    <property type="nucleotide sequence ID" value="NZ_JALIDZ010000011.1"/>
</dbReference>
<dbReference type="Gene3D" id="3.40.190.10">
    <property type="entry name" value="Periplasmic binding protein-like II"/>
    <property type="match status" value="1"/>
</dbReference>
<keyword evidence="2" id="KW-0732">Signal</keyword>
<dbReference type="Pfam" id="PF03401">
    <property type="entry name" value="TctC"/>
    <property type="match status" value="1"/>
</dbReference>
<feature type="chain" id="PRO_5043330525" evidence="2">
    <location>
        <begin position="25"/>
        <end position="325"/>
    </location>
</feature>
<feature type="signal peptide" evidence="2">
    <location>
        <begin position="1"/>
        <end position="24"/>
    </location>
</feature>
<name>A0AAW5R4E3_9HYPH</name>
<comment type="similarity">
    <text evidence="1">Belongs to the UPF0065 (bug) family.</text>
</comment>
<evidence type="ECO:0000313" key="4">
    <source>
        <dbReference type="Proteomes" id="UP001320898"/>
    </source>
</evidence>
<dbReference type="PIRSF" id="PIRSF017082">
    <property type="entry name" value="YflP"/>
    <property type="match status" value="1"/>
</dbReference>
<protein>
    <submittedName>
        <fullName evidence="3">Tripartite tricarboxylate transporter substrate binding protein</fullName>
    </submittedName>
</protein>
<dbReference type="AlphaFoldDB" id="A0AAW5R4E3"/>
<gene>
    <name evidence="3" type="ORF">MUB46_20590</name>
</gene>
<dbReference type="EMBL" id="JALIDZ010000011">
    <property type="protein sequence ID" value="MCT8974272.1"/>
    <property type="molecule type" value="Genomic_DNA"/>
</dbReference>
<dbReference type="Gene3D" id="3.40.190.150">
    <property type="entry name" value="Bordetella uptake gene, domain 1"/>
    <property type="match status" value="1"/>
</dbReference>
<proteinExistence type="inferred from homology"/>